<gene>
    <name evidence="2" type="primary">LOC142175915</name>
</gene>
<proteinExistence type="predicted"/>
<organism evidence="1 2">
    <name type="scientific">Nicotiana tabacum</name>
    <name type="common">Common tobacco</name>
    <dbReference type="NCBI Taxonomy" id="4097"/>
    <lineage>
        <taxon>Eukaryota</taxon>
        <taxon>Viridiplantae</taxon>
        <taxon>Streptophyta</taxon>
        <taxon>Embryophyta</taxon>
        <taxon>Tracheophyta</taxon>
        <taxon>Spermatophyta</taxon>
        <taxon>Magnoliopsida</taxon>
        <taxon>eudicotyledons</taxon>
        <taxon>Gunneridae</taxon>
        <taxon>Pentapetalae</taxon>
        <taxon>asterids</taxon>
        <taxon>lamiids</taxon>
        <taxon>Solanales</taxon>
        <taxon>Solanaceae</taxon>
        <taxon>Nicotianoideae</taxon>
        <taxon>Nicotianeae</taxon>
        <taxon>Nicotiana</taxon>
    </lineage>
</organism>
<dbReference type="Proteomes" id="UP000790787">
    <property type="component" value="Chromosome 22"/>
</dbReference>
<protein>
    <submittedName>
        <fullName evidence="2">Uncharacterized protein LOC142175915</fullName>
    </submittedName>
</protein>
<evidence type="ECO:0000313" key="1">
    <source>
        <dbReference type="Proteomes" id="UP000790787"/>
    </source>
</evidence>
<reference evidence="1" key="1">
    <citation type="journal article" date="2014" name="Nat. Commun.">
        <title>The tobacco genome sequence and its comparison with those of tomato and potato.</title>
        <authorList>
            <person name="Sierro N."/>
            <person name="Battey J.N."/>
            <person name="Ouadi S."/>
            <person name="Bakaher N."/>
            <person name="Bovet L."/>
            <person name="Willig A."/>
            <person name="Goepfert S."/>
            <person name="Peitsch M.C."/>
            <person name="Ivanov N.V."/>
        </authorList>
    </citation>
    <scope>NUCLEOTIDE SEQUENCE [LARGE SCALE GENOMIC DNA]</scope>
</reference>
<evidence type="ECO:0000313" key="2">
    <source>
        <dbReference type="RefSeq" id="XP_075099023.1"/>
    </source>
</evidence>
<name>A0AC58TP67_TOBAC</name>
<accession>A0AC58TP67</accession>
<dbReference type="RefSeq" id="XP_075099023.1">
    <property type="nucleotide sequence ID" value="XM_075242922.1"/>
</dbReference>
<keyword evidence="1" id="KW-1185">Reference proteome</keyword>
<sequence length="762" mass="84248">MKSTADNLAGVVQSITDEDLMLHILGGLGFGQANFSARNSNANTNPNSRGDGGYKRYSNSNYSGGGRSGRGHGRRGRSDNGAHGQNSNGPSQCQVCNKFGHTVLNCYHRFDHAYQAASKIHMAAYIAHPNILSDPTWYPDSVATNHLTNDLNNLILKGDYTGTNQILVGNGTGLHISLICESKLMSSSKELHLKNILYVPEITKSLLSVAQFTADNNVYFEFHPRLCVVKDRATGKVLLQGRLENGLYKLFSSGRSRWHSANKVQAYLVSKSSLDFWHCRLGHPSLKVVHGVIKTLNSQVENYFERKIKVIQLDWGGEYQKCSNIFEQAGVNSPMPFSSPIRASNPVCLPSTEQGSLFPLSHSTSPALSPTLNLPIDLPHFPSIVRTLAPNALAKSKRHNQSSSLSYGYSPKAIQEEYNALIPNSSWTLVPITNATNIVSSKWVFKLKLNSDGSIETYKARLVAKGFNQEAGIDYHEILSPVVKPTTIRVVLSLALPKGWCLRQLDVKNAFLHRELQVEVYMTQPSGFVDPKYPTHVSRLHKALYGLKQNPRAWFDKLRAALLHVGFISSKADTSLFICNSNGILTLILVYVDDLIITGNYVNFITKLINQLSAKFALKDLGGLQLSKSGSESFSDPTLYRNLVGALQYNLITRPDVSFSVNKLCQFMQSPTLAHFQALKGVLRYLKHTVSYGLHLQHSSKLTMHGFSDADLAGCPDDRSSTHGYCIFLGHNLVSWCSKKQKVVARSSTESEYRGLCHVLSS</sequence>
<reference evidence="2" key="2">
    <citation type="submission" date="2025-08" db="UniProtKB">
        <authorList>
            <consortium name="RefSeq"/>
        </authorList>
    </citation>
    <scope>IDENTIFICATION</scope>
    <source>
        <tissue evidence="2">Leaf</tissue>
    </source>
</reference>